<evidence type="ECO:0000256" key="15">
    <source>
        <dbReference type="ARBA" id="ARBA00049334"/>
    </source>
</evidence>
<dbReference type="Gene3D" id="3.60.130.10">
    <property type="entry name" value="Clavaminate synthase-like"/>
    <property type="match status" value="1"/>
</dbReference>
<comment type="function">
    <text evidence="14">Converts trimethyllysine (TML) into hydroxytrimethyllysine (HTML).</text>
</comment>
<accession>A0A9Q1DQE3</accession>
<dbReference type="InterPro" id="IPR003819">
    <property type="entry name" value="TauD/TfdA-like"/>
</dbReference>
<proteinExistence type="inferred from homology"/>
<dbReference type="SUPFAM" id="SSF51197">
    <property type="entry name" value="Clavaminate synthase-like"/>
    <property type="match status" value="1"/>
</dbReference>
<comment type="similarity">
    <text evidence="4">Belongs to the gamma-BBH/TMLD family.</text>
</comment>
<protein>
    <recommendedName>
        <fullName evidence="5">trimethyllysine dioxygenase</fullName>
        <ecNumber evidence="5">1.14.11.8</ecNumber>
    </recommendedName>
    <alternativeName>
        <fullName evidence="12">Epsilon-trimethyllysine 2-oxoglutarate dioxygenase</fullName>
    </alternativeName>
    <alternativeName>
        <fullName evidence="11">TML hydroxylase</fullName>
    </alternativeName>
    <alternativeName>
        <fullName evidence="13">TML-alpha-ketoglutarate dioxygenase</fullName>
    </alternativeName>
</protein>
<comment type="caution">
    <text evidence="18">The sequence shown here is derived from an EMBL/GenBank/DDBJ whole genome shotgun (WGS) entry which is preliminary data.</text>
</comment>
<dbReference type="InterPro" id="IPR050411">
    <property type="entry name" value="AlphaKG_dependent_hydroxylases"/>
</dbReference>
<evidence type="ECO:0000256" key="13">
    <source>
        <dbReference type="ARBA" id="ARBA00032283"/>
    </source>
</evidence>
<evidence type="ECO:0000256" key="1">
    <source>
        <dbReference type="ARBA" id="ARBA00001954"/>
    </source>
</evidence>
<evidence type="ECO:0000256" key="10">
    <source>
        <dbReference type="ARBA" id="ARBA00023004"/>
    </source>
</evidence>
<comment type="catalytic activity">
    <reaction evidence="15">
        <text>N(6),N(6),N(6)-trimethyl-L-lysine + 2-oxoglutarate + O2 = (3S)-3-hydroxy-N(6),N(6),N(6)-trimethyl-L-lysine + succinate + CO2</text>
        <dbReference type="Rhea" id="RHEA:14181"/>
        <dbReference type="ChEBI" id="CHEBI:15379"/>
        <dbReference type="ChEBI" id="CHEBI:16526"/>
        <dbReference type="ChEBI" id="CHEBI:16810"/>
        <dbReference type="ChEBI" id="CHEBI:30031"/>
        <dbReference type="ChEBI" id="CHEBI:58100"/>
        <dbReference type="ChEBI" id="CHEBI:141499"/>
        <dbReference type="EC" id="1.14.11.8"/>
    </reaction>
</comment>
<keyword evidence="7" id="KW-0124">Carnitine biosynthesis</keyword>
<evidence type="ECO:0000256" key="7">
    <source>
        <dbReference type="ARBA" id="ARBA00022873"/>
    </source>
</evidence>
<gene>
    <name evidence="18" type="ORF">COCON_G00085300</name>
</gene>
<dbReference type="OrthoDB" id="408743at2759"/>
<dbReference type="Gene3D" id="3.30.2020.30">
    <property type="match status" value="1"/>
</dbReference>
<evidence type="ECO:0000256" key="11">
    <source>
        <dbReference type="ARBA" id="ARBA00030363"/>
    </source>
</evidence>
<evidence type="ECO:0000256" key="3">
    <source>
        <dbReference type="ARBA" id="ARBA00005022"/>
    </source>
</evidence>
<evidence type="ECO:0000259" key="17">
    <source>
        <dbReference type="Pfam" id="PF06155"/>
    </source>
</evidence>
<evidence type="ECO:0000256" key="9">
    <source>
        <dbReference type="ARBA" id="ARBA00023002"/>
    </source>
</evidence>
<feature type="domain" description="Gamma-butyrobetaine hydroxylase-like N-terminal" evidence="17">
    <location>
        <begin position="67"/>
        <end position="134"/>
    </location>
</feature>
<dbReference type="InterPro" id="IPR010376">
    <property type="entry name" value="GBBH-like_N"/>
</dbReference>
<evidence type="ECO:0000256" key="4">
    <source>
        <dbReference type="ARBA" id="ARBA00008654"/>
    </source>
</evidence>
<dbReference type="GO" id="GO:0005739">
    <property type="term" value="C:mitochondrion"/>
    <property type="evidence" value="ECO:0007669"/>
    <property type="project" value="TreeGrafter"/>
</dbReference>
<dbReference type="GO" id="GO:0050353">
    <property type="term" value="F:trimethyllysine dioxygenase activity"/>
    <property type="evidence" value="ECO:0007669"/>
    <property type="project" value="UniProtKB-EC"/>
</dbReference>
<organism evidence="18 19">
    <name type="scientific">Conger conger</name>
    <name type="common">Conger eel</name>
    <name type="synonym">Muraena conger</name>
    <dbReference type="NCBI Taxonomy" id="82655"/>
    <lineage>
        <taxon>Eukaryota</taxon>
        <taxon>Metazoa</taxon>
        <taxon>Chordata</taxon>
        <taxon>Craniata</taxon>
        <taxon>Vertebrata</taxon>
        <taxon>Euteleostomi</taxon>
        <taxon>Actinopterygii</taxon>
        <taxon>Neopterygii</taxon>
        <taxon>Teleostei</taxon>
        <taxon>Anguilliformes</taxon>
        <taxon>Congridae</taxon>
        <taxon>Conger</taxon>
    </lineage>
</organism>
<keyword evidence="8" id="KW-0223">Dioxygenase</keyword>
<dbReference type="GO" id="GO:0045329">
    <property type="term" value="P:carnitine biosynthetic process"/>
    <property type="evidence" value="ECO:0007669"/>
    <property type="project" value="UniProtKB-KW"/>
</dbReference>
<reference evidence="18" key="1">
    <citation type="journal article" date="2023" name="Science">
        <title>Genome structures resolve the early diversification of teleost fishes.</title>
        <authorList>
            <person name="Parey E."/>
            <person name="Louis A."/>
            <person name="Montfort J."/>
            <person name="Bouchez O."/>
            <person name="Roques C."/>
            <person name="Iampietro C."/>
            <person name="Lluch J."/>
            <person name="Castinel A."/>
            <person name="Donnadieu C."/>
            <person name="Desvignes T."/>
            <person name="Floi Bucao C."/>
            <person name="Jouanno E."/>
            <person name="Wen M."/>
            <person name="Mejri S."/>
            <person name="Dirks R."/>
            <person name="Jansen H."/>
            <person name="Henkel C."/>
            <person name="Chen W.J."/>
            <person name="Zahm M."/>
            <person name="Cabau C."/>
            <person name="Klopp C."/>
            <person name="Thompson A.W."/>
            <person name="Robinson-Rechavi M."/>
            <person name="Braasch I."/>
            <person name="Lecointre G."/>
            <person name="Bobe J."/>
            <person name="Postlethwait J.H."/>
            <person name="Berthelot C."/>
            <person name="Roest Crollius H."/>
            <person name="Guiguen Y."/>
        </authorList>
    </citation>
    <scope>NUCLEOTIDE SEQUENCE</scope>
    <source>
        <strain evidence="18">Concon-B</strain>
    </source>
</reference>
<evidence type="ECO:0000256" key="6">
    <source>
        <dbReference type="ARBA" id="ARBA00022723"/>
    </source>
</evidence>
<dbReference type="Proteomes" id="UP001152803">
    <property type="component" value="Unassembled WGS sequence"/>
</dbReference>
<dbReference type="Pfam" id="PF02668">
    <property type="entry name" value="TauD"/>
    <property type="match status" value="1"/>
</dbReference>
<feature type="domain" description="TauD/TfdA-like" evidence="16">
    <location>
        <begin position="168"/>
        <end position="262"/>
    </location>
</feature>
<name>A0A9Q1DQE3_CONCO</name>
<evidence type="ECO:0000256" key="14">
    <source>
        <dbReference type="ARBA" id="ARBA00046008"/>
    </source>
</evidence>
<evidence type="ECO:0000256" key="12">
    <source>
        <dbReference type="ARBA" id="ARBA00031778"/>
    </source>
</evidence>
<keyword evidence="10" id="KW-0408">Iron</keyword>
<dbReference type="PANTHER" id="PTHR10696:SF51">
    <property type="entry name" value="TRIMETHYLLYSINE DIOXYGENASE, MITOCHONDRIAL"/>
    <property type="match status" value="1"/>
</dbReference>
<dbReference type="Pfam" id="PF06155">
    <property type="entry name" value="GBBH-like_N"/>
    <property type="match status" value="1"/>
</dbReference>
<evidence type="ECO:0000313" key="19">
    <source>
        <dbReference type="Proteomes" id="UP001152803"/>
    </source>
</evidence>
<evidence type="ECO:0000313" key="18">
    <source>
        <dbReference type="EMBL" id="KAJ8276778.1"/>
    </source>
</evidence>
<dbReference type="InterPro" id="IPR042098">
    <property type="entry name" value="TauD-like_sf"/>
</dbReference>
<dbReference type="FunFam" id="3.30.2020.30:FF:000002">
    <property type="entry name" value="Putative gamma-butyrobetaine dioxygenase"/>
    <property type="match status" value="1"/>
</dbReference>
<keyword evidence="9" id="KW-0560">Oxidoreductase</keyword>
<keyword evidence="19" id="KW-1185">Reference proteome</keyword>
<keyword evidence="6" id="KW-0479">Metal-binding</keyword>
<evidence type="ECO:0000259" key="16">
    <source>
        <dbReference type="Pfam" id="PF02668"/>
    </source>
</evidence>
<dbReference type="PANTHER" id="PTHR10696">
    <property type="entry name" value="GAMMA-BUTYROBETAINE HYDROXYLASE-RELATED"/>
    <property type="match status" value="1"/>
</dbReference>
<comment type="pathway">
    <text evidence="3">Amine and polyamine biosynthesis; carnitine biosynthesis.</text>
</comment>
<evidence type="ECO:0000256" key="2">
    <source>
        <dbReference type="ARBA" id="ARBA00001961"/>
    </source>
</evidence>
<dbReference type="AlphaFoldDB" id="A0A9Q1DQE3"/>
<dbReference type="InterPro" id="IPR038492">
    <property type="entry name" value="GBBH-like_N_sf"/>
</dbReference>
<dbReference type="GO" id="GO:0046872">
    <property type="term" value="F:metal ion binding"/>
    <property type="evidence" value="ECO:0007669"/>
    <property type="project" value="UniProtKB-KW"/>
</dbReference>
<comment type="cofactor">
    <cofactor evidence="1">
        <name>Fe(2+)</name>
        <dbReference type="ChEBI" id="CHEBI:29033"/>
    </cofactor>
</comment>
<dbReference type="EC" id="1.14.11.8" evidence="5"/>
<comment type="cofactor">
    <cofactor evidence="2">
        <name>L-ascorbate</name>
        <dbReference type="ChEBI" id="CHEBI:38290"/>
    </cofactor>
</comment>
<evidence type="ECO:0000256" key="8">
    <source>
        <dbReference type="ARBA" id="ARBA00022964"/>
    </source>
</evidence>
<sequence>MALPRMLARVVSGLQCLSRCHTHALSPAVPGRFRTLSSDRRWQHTAPQSTSCNWQLREDCFELNYGGLVMHFDYVWLRDHCRSASCYNAKTNQRSLDTANVELNIRPAKTRVEGETLFLTWPDGHVTRYGLAWLVENSYEGRRRRSVQPRILWNSGIYGGAQVPHARWDRFMSCDEELRKFLSSFLLYGIAFVDDVPATAEATETVTQRVSIIRETIYGRVWSFTSDFSRGDTAYTKLALDCHTDTSYFQEPCGIQVFHCLQGDTSMGDCCKGVCVG</sequence>
<evidence type="ECO:0000256" key="5">
    <source>
        <dbReference type="ARBA" id="ARBA00012267"/>
    </source>
</evidence>
<dbReference type="EMBL" id="JAFJMO010000005">
    <property type="protein sequence ID" value="KAJ8276778.1"/>
    <property type="molecule type" value="Genomic_DNA"/>
</dbReference>